<feature type="domain" description="HTH lacI-type" evidence="4">
    <location>
        <begin position="4"/>
        <end position="58"/>
    </location>
</feature>
<reference evidence="5 8" key="2">
    <citation type="submission" date="2024-06" db="EMBL/GenBank/DDBJ databases">
        <title>Soil Sphingobacterium thalpophilum.</title>
        <authorList>
            <person name="Yang J."/>
            <person name="Li J."/>
        </authorList>
    </citation>
    <scope>NUCLEOTIDE SEQUENCE [LARGE SCALE GENOMIC DNA]</scope>
    <source>
        <strain evidence="5 8">22g91tb</strain>
    </source>
</reference>
<dbReference type="InterPro" id="IPR000843">
    <property type="entry name" value="HTH_LacI"/>
</dbReference>
<reference evidence="6 7" key="1">
    <citation type="submission" date="2019-05" db="EMBL/GenBank/DDBJ databases">
        <authorList>
            <consortium name="Pathogen Informatics"/>
        </authorList>
    </citation>
    <scope>NUCLEOTIDE SEQUENCE [LARGE SCALE GENOMIC DNA]</scope>
    <source>
        <strain evidence="6 7">NCTC11429</strain>
    </source>
</reference>
<dbReference type="CDD" id="cd06267">
    <property type="entry name" value="PBP1_LacI_sugar_binding-like"/>
    <property type="match status" value="1"/>
</dbReference>
<evidence type="ECO:0000313" key="5">
    <source>
        <dbReference type="EMBL" id="MEZ0451437.1"/>
    </source>
</evidence>
<dbReference type="InterPro" id="IPR046335">
    <property type="entry name" value="LacI/GalR-like_sensor"/>
</dbReference>
<keyword evidence="1" id="KW-0805">Transcription regulation</keyword>
<evidence type="ECO:0000256" key="2">
    <source>
        <dbReference type="ARBA" id="ARBA00023125"/>
    </source>
</evidence>
<dbReference type="Proteomes" id="UP000308196">
    <property type="component" value="Chromosome"/>
</dbReference>
<dbReference type="InterPro" id="IPR010982">
    <property type="entry name" value="Lambda_DNA-bd_dom_sf"/>
</dbReference>
<dbReference type="Pfam" id="PF00356">
    <property type="entry name" value="LacI"/>
    <property type="match status" value="1"/>
</dbReference>
<keyword evidence="3" id="KW-0804">Transcription</keyword>
<dbReference type="GO" id="GO:0000976">
    <property type="term" value="F:transcription cis-regulatory region binding"/>
    <property type="evidence" value="ECO:0007669"/>
    <property type="project" value="TreeGrafter"/>
</dbReference>
<dbReference type="AlphaFoldDB" id="A0A4U9W6A5"/>
<sequence length="356" mass="40278">MKRVTLKEIGKQLNLSPGTISKALNDSHEIGEETKKMILAYTQQINYIPNFSAKSLKTGRSNTLAIIVPFISSSFFFDFYEDISLILAETNYKLILLQTFNDEKKEKEALELCVQSNIEGIIISPVKNDSSLPLLKYIMDQICPVIIFDRISHQLETFKIGIQNNRIIYQATAEMIKGGRENIILLLCKDIGGNTSRIKGYKDALFNFSIPFKQENVVEISYSSPKDDIDAELESKIGALLNSATPPNALLSSTDTLSLKVLHILHKLEIRIPEDMNLIGFSNTPFANSLNPSLTTIAQPTRLMAEKSVELLLHMLKKRNKKNYFEFETYFLDCRIEHRKSTSSVSAKNETSKRTI</sequence>
<dbReference type="CDD" id="cd01392">
    <property type="entry name" value="HTH_LacI"/>
    <property type="match status" value="1"/>
</dbReference>
<evidence type="ECO:0000259" key="4">
    <source>
        <dbReference type="PROSITE" id="PS50932"/>
    </source>
</evidence>
<dbReference type="PANTHER" id="PTHR30146:SF154">
    <property type="entry name" value="TRANSCRIPTION REGULATOR, MEMBER OF GALR FAMILY"/>
    <property type="match status" value="1"/>
</dbReference>
<evidence type="ECO:0000256" key="1">
    <source>
        <dbReference type="ARBA" id="ARBA00023015"/>
    </source>
</evidence>
<keyword evidence="8" id="KW-1185">Reference proteome</keyword>
<dbReference type="Gene3D" id="1.10.260.40">
    <property type="entry name" value="lambda repressor-like DNA-binding domains"/>
    <property type="match status" value="1"/>
</dbReference>
<protein>
    <submittedName>
        <fullName evidence="6">Glucose-resistance amylase regulator</fullName>
    </submittedName>
    <submittedName>
        <fullName evidence="5">LacI family DNA-binding transcriptional regulator</fullName>
    </submittedName>
</protein>
<dbReference type="Pfam" id="PF13377">
    <property type="entry name" value="Peripla_BP_3"/>
    <property type="match status" value="1"/>
</dbReference>
<keyword evidence="2 5" id="KW-0238">DNA-binding</keyword>
<evidence type="ECO:0000256" key="3">
    <source>
        <dbReference type="ARBA" id="ARBA00023163"/>
    </source>
</evidence>
<dbReference type="EMBL" id="LR590484">
    <property type="protein sequence ID" value="VTR54299.1"/>
    <property type="molecule type" value="Genomic_DNA"/>
</dbReference>
<organism evidence="6 7">
    <name type="scientific">Sphingobacterium thalpophilum</name>
    <dbReference type="NCBI Taxonomy" id="259"/>
    <lineage>
        <taxon>Bacteria</taxon>
        <taxon>Pseudomonadati</taxon>
        <taxon>Bacteroidota</taxon>
        <taxon>Sphingobacteriia</taxon>
        <taxon>Sphingobacteriales</taxon>
        <taxon>Sphingobacteriaceae</taxon>
        <taxon>Sphingobacterium</taxon>
    </lineage>
</organism>
<proteinExistence type="predicted"/>
<dbReference type="PANTHER" id="PTHR30146">
    <property type="entry name" value="LACI-RELATED TRANSCRIPTIONAL REPRESSOR"/>
    <property type="match status" value="1"/>
</dbReference>
<dbReference type="STRING" id="1123265.GCA_000686625_00377"/>
<evidence type="ECO:0000313" key="8">
    <source>
        <dbReference type="Proteomes" id="UP001566204"/>
    </source>
</evidence>
<dbReference type="Gene3D" id="3.40.50.2300">
    <property type="match status" value="2"/>
</dbReference>
<dbReference type="KEGG" id="stha:NCTC11429_05039"/>
<name>A0A4U9W6A5_9SPHI</name>
<dbReference type="RefSeq" id="WP_028068508.1">
    <property type="nucleotide sequence ID" value="NZ_CP141191.1"/>
</dbReference>
<dbReference type="GO" id="GO:0003700">
    <property type="term" value="F:DNA-binding transcription factor activity"/>
    <property type="evidence" value="ECO:0007669"/>
    <property type="project" value="TreeGrafter"/>
</dbReference>
<evidence type="ECO:0000313" key="7">
    <source>
        <dbReference type="Proteomes" id="UP000308196"/>
    </source>
</evidence>
<evidence type="ECO:0000313" key="6">
    <source>
        <dbReference type="EMBL" id="VTR54299.1"/>
    </source>
</evidence>
<dbReference type="SMART" id="SM00354">
    <property type="entry name" value="HTH_LACI"/>
    <property type="match status" value="1"/>
</dbReference>
<gene>
    <name evidence="6" type="primary">ccpA_5</name>
    <name evidence="5" type="ORF">ABTW24_07505</name>
    <name evidence="6" type="ORF">NCTC11429_05039</name>
</gene>
<accession>A0A4U9W6A5</accession>
<dbReference type="Proteomes" id="UP001566204">
    <property type="component" value="Unassembled WGS sequence"/>
</dbReference>
<dbReference type="InterPro" id="IPR028082">
    <property type="entry name" value="Peripla_BP_I"/>
</dbReference>
<dbReference type="PROSITE" id="PS50932">
    <property type="entry name" value="HTH_LACI_2"/>
    <property type="match status" value="1"/>
</dbReference>
<dbReference type="EMBL" id="JBEOQB010000002">
    <property type="protein sequence ID" value="MEZ0451437.1"/>
    <property type="molecule type" value="Genomic_DNA"/>
</dbReference>
<dbReference type="SUPFAM" id="SSF47413">
    <property type="entry name" value="lambda repressor-like DNA-binding domains"/>
    <property type="match status" value="1"/>
</dbReference>
<dbReference type="GeneID" id="78465591"/>
<dbReference type="SUPFAM" id="SSF53822">
    <property type="entry name" value="Periplasmic binding protein-like I"/>
    <property type="match status" value="1"/>
</dbReference>